<feature type="region of interest" description="Disordered" evidence="1">
    <location>
        <begin position="47"/>
        <end position="78"/>
    </location>
</feature>
<evidence type="ECO:0000313" key="3">
    <source>
        <dbReference type="Proteomes" id="UP000248423"/>
    </source>
</evidence>
<name>A0A319F0E2_ASPSB</name>
<protein>
    <submittedName>
        <fullName evidence="2">Uncharacterized protein</fullName>
    </submittedName>
</protein>
<accession>A0A319F0E2</accession>
<proteinExistence type="predicted"/>
<reference evidence="2 3" key="1">
    <citation type="submission" date="2018-02" db="EMBL/GenBank/DDBJ databases">
        <title>The genomes of Aspergillus section Nigri reveals drivers in fungal speciation.</title>
        <authorList>
            <consortium name="DOE Joint Genome Institute"/>
            <person name="Vesth T.C."/>
            <person name="Nybo J."/>
            <person name="Theobald S."/>
            <person name="Brandl J."/>
            <person name="Frisvad J.C."/>
            <person name="Nielsen K.F."/>
            <person name="Lyhne E.K."/>
            <person name="Kogle M.E."/>
            <person name="Kuo A."/>
            <person name="Riley R."/>
            <person name="Clum A."/>
            <person name="Nolan M."/>
            <person name="Lipzen A."/>
            <person name="Salamov A."/>
            <person name="Henrissat B."/>
            <person name="Wiebenga A."/>
            <person name="De vries R.P."/>
            <person name="Grigoriev I.V."/>
            <person name="Mortensen U.H."/>
            <person name="Andersen M.R."/>
            <person name="Baker S.E."/>
        </authorList>
    </citation>
    <scope>NUCLEOTIDE SEQUENCE [LARGE SCALE GENOMIC DNA]</scope>
    <source>
        <strain evidence="2 3">CBS 121057</strain>
    </source>
</reference>
<organism evidence="2 3">
    <name type="scientific">Aspergillus sclerotiicarbonarius (strain CBS 121057 / IBT 28362)</name>
    <dbReference type="NCBI Taxonomy" id="1448318"/>
    <lineage>
        <taxon>Eukaryota</taxon>
        <taxon>Fungi</taxon>
        <taxon>Dikarya</taxon>
        <taxon>Ascomycota</taxon>
        <taxon>Pezizomycotina</taxon>
        <taxon>Eurotiomycetes</taxon>
        <taxon>Eurotiomycetidae</taxon>
        <taxon>Eurotiales</taxon>
        <taxon>Aspergillaceae</taxon>
        <taxon>Aspergillus</taxon>
        <taxon>Aspergillus subgen. Circumdati</taxon>
    </lineage>
</organism>
<evidence type="ECO:0000313" key="2">
    <source>
        <dbReference type="EMBL" id="PYI08449.1"/>
    </source>
</evidence>
<keyword evidence="3" id="KW-1185">Reference proteome</keyword>
<feature type="compositionally biased region" description="Polar residues" evidence="1">
    <location>
        <begin position="47"/>
        <end position="62"/>
    </location>
</feature>
<feature type="region of interest" description="Disordered" evidence="1">
    <location>
        <begin position="1"/>
        <end position="26"/>
    </location>
</feature>
<gene>
    <name evidence="2" type="ORF">BO78DRAFT_72104</name>
</gene>
<dbReference type="AlphaFoldDB" id="A0A319F0E2"/>
<sequence length="111" mass="11614">MMPELSGFYPRDRAANASSGSSPGWSLRLAADEENSTCVDSSCSLAQTRAENDSSPANSSPCRLTRLRMASPPDSSLASLRPIHQASGLTCGDQQPAAVPLVTPCACRFLG</sequence>
<dbReference type="EMBL" id="KZ826334">
    <property type="protein sequence ID" value="PYI08449.1"/>
    <property type="molecule type" value="Genomic_DNA"/>
</dbReference>
<dbReference type="VEuPathDB" id="FungiDB:BO78DRAFT_72104"/>
<evidence type="ECO:0000256" key="1">
    <source>
        <dbReference type="SAM" id="MobiDB-lite"/>
    </source>
</evidence>
<dbReference type="Proteomes" id="UP000248423">
    <property type="component" value="Unassembled WGS sequence"/>
</dbReference>